<dbReference type="Proteomes" id="UP000233551">
    <property type="component" value="Unassembled WGS sequence"/>
</dbReference>
<keyword evidence="2" id="KW-0805">Transcription regulation</keyword>
<evidence type="ECO:0000256" key="2">
    <source>
        <dbReference type="ARBA" id="ARBA00023015"/>
    </source>
</evidence>
<dbReference type="GO" id="GO:0003677">
    <property type="term" value="F:DNA binding"/>
    <property type="evidence" value="ECO:0007669"/>
    <property type="project" value="UniProtKB-KW"/>
</dbReference>
<evidence type="ECO:0000256" key="4">
    <source>
        <dbReference type="ARBA" id="ARBA00023163"/>
    </source>
</evidence>
<feature type="region of interest" description="Disordered" evidence="6">
    <location>
        <begin position="51"/>
        <end position="148"/>
    </location>
</feature>
<keyword evidence="9" id="KW-1185">Reference proteome</keyword>
<dbReference type="Pfam" id="PF01429">
    <property type="entry name" value="MBD"/>
    <property type="match status" value="1"/>
</dbReference>
<dbReference type="PANTHER" id="PTHR34067:SF24">
    <property type="entry name" value="METHYL-CPG-BINDING DOMAIN-CONTAINING PROTEIN 13"/>
    <property type="match status" value="1"/>
</dbReference>
<dbReference type="EMBL" id="PGOL01007181">
    <property type="protein sequence ID" value="PKI32926.1"/>
    <property type="molecule type" value="Genomic_DNA"/>
</dbReference>
<evidence type="ECO:0000256" key="1">
    <source>
        <dbReference type="ARBA" id="ARBA00004123"/>
    </source>
</evidence>
<sequence length="148" mass="16227">MADQSSDDWLPAGWTVNLRVRPSGKKDKHYFAPSGHKFYSKAEVTRYLKTVPCSPPQSKEEKGAIVEESAEDASADAVQKDSPNPQEKGKLGLELFSQNHGSPESEEKFYSAEETAEDDCGNATQSGSLNSEDKENAKRDQPAEIVCC</sequence>
<name>A0A2I0HNU2_PUNGR</name>
<dbReference type="PROSITE" id="PS50982">
    <property type="entry name" value="MBD"/>
    <property type="match status" value="1"/>
</dbReference>
<evidence type="ECO:0000256" key="3">
    <source>
        <dbReference type="ARBA" id="ARBA00023125"/>
    </source>
</evidence>
<dbReference type="CDD" id="cd00122">
    <property type="entry name" value="MBD"/>
    <property type="match status" value="1"/>
</dbReference>
<evidence type="ECO:0000256" key="5">
    <source>
        <dbReference type="ARBA" id="ARBA00023242"/>
    </source>
</evidence>
<protein>
    <recommendedName>
        <fullName evidence="7">MBD domain-containing protein</fullName>
    </recommendedName>
</protein>
<feature type="compositionally biased region" description="Basic and acidic residues" evidence="6">
    <location>
        <begin position="131"/>
        <end position="142"/>
    </location>
</feature>
<feature type="domain" description="MBD" evidence="7">
    <location>
        <begin position="1"/>
        <end position="73"/>
    </location>
</feature>
<evidence type="ECO:0000313" key="8">
    <source>
        <dbReference type="EMBL" id="PKI32926.1"/>
    </source>
</evidence>
<keyword evidence="3" id="KW-0238">DNA-binding</keyword>
<dbReference type="PANTHER" id="PTHR34067">
    <property type="entry name" value="OS04G0193200 PROTEIN"/>
    <property type="match status" value="1"/>
</dbReference>
<evidence type="ECO:0000259" key="7">
    <source>
        <dbReference type="PROSITE" id="PS50982"/>
    </source>
</evidence>
<gene>
    <name evidence="8" type="ORF">CRG98_046700</name>
</gene>
<comment type="subcellular location">
    <subcellularLocation>
        <location evidence="1">Nucleus</location>
    </subcellularLocation>
</comment>
<dbReference type="STRING" id="22663.A0A2I0HNU2"/>
<dbReference type="GO" id="GO:0005634">
    <property type="term" value="C:nucleus"/>
    <property type="evidence" value="ECO:0007669"/>
    <property type="project" value="UniProtKB-SubCell"/>
</dbReference>
<proteinExistence type="predicted"/>
<dbReference type="AlphaFoldDB" id="A0A2I0HNU2"/>
<organism evidence="8 9">
    <name type="scientific">Punica granatum</name>
    <name type="common">Pomegranate</name>
    <dbReference type="NCBI Taxonomy" id="22663"/>
    <lineage>
        <taxon>Eukaryota</taxon>
        <taxon>Viridiplantae</taxon>
        <taxon>Streptophyta</taxon>
        <taxon>Embryophyta</taxon>
        <taxon>Tracheophyta</taxon>
        <taxon>Spermatophyta</taxon>
        <taxon>Magnoliopsida</taxon>
        <taxon>eudicotyledons</taxon>
        <taxon>Gunneridae</taxon>
        <taxon>Pentapetalae</taxon>
        <taxon>rosids</taxon>
        <taxon>malvids</taxon>
        <taxon>Myrtales</taxon>
        <taxon>Lythraceae</taxon>
        <taxon>Punica</taxon>
    </lineage>
</organism>
<keyword evidence="4" id="KW-0804">Transcription</keyword>
<evidence type="ECO:0000313" key="9">
    <source>
        <dbReference type="Proteomes" id="UP000233551"/>
    </source>
</evidence>
<reference evidence="8 9" key="1">
    <citation type="submission" date="2017-11" db="EMBL/GenBank/DDBJ databases">
        <title>De-novo sequencing of pomegranate (Punica granatum L.) genome.</title>
        <authorList>
            <person name="Akparov Z."/>
            <person name="Amiraslanov A."/>
            <person name="Hajiyeva S."/>
            <person name="Abbasov M."/>
            <person name="Kaur K."/>
            <person name="Hamwieh A."/>
            <person name="Solovyev V."/>
            <person name="Salamov A."/>
            <person name="Braich B."/>
            <person name="Kosarev P."/>
            <person name="Mahmoud A."/>
            <person name="Hajiyev E."/>
            <person name="Babayeva S."/>
            <person name="Izzatullayeva V."/>
            <person name="Mammadov A."/>
            <person name="Mammadov A."/>
            <person name="Sharifova S."/>
            <person name="Ojaghi J."/>
            <person name="Eynullazada K."/>
            <person name="Bayramov B."/>
            <person name="Abdulazimova A."/>
            <person name="Shahmuradov I."/>
        </authorList>
    </citation>
    <scope>NUCLEOTIDE SEQUENCE [LARGE SCALE GENOMIC DNA]</scope>
    <source>
        <strain evidence="9">cv. AG2017</strain>
        <tissue evidence="8">Leaf</tissue>
    </source>
</reference>
<dbReference type="Gene3D" id="3.30.890.10">
    <property type="entry name" value="Methyl-cpg-binding Protein 2, Chain A"/>
    <property type="match status" value="1"/>
</dbReference>
<keyword evidence="5" id="KW-0539">Nucleus</keyword>
<dbReference type="InterPro" id="IPR001739">
    <property type="entry name" value="Methyl_CpG_DNA-bd"/>
</dbReference>
<comment type="caution">
    <text evidence="8">The sequence shown here is derived from an EMBL/GenBank/DDBJ whole genome shotgun (WGS) entry which is preliminary data.</text>
</comment>
<dbReference type="InterPro" id="IPR016177">
    <property type="entry name" value="DNA-bd_dom_sf"/>
</dbReference>
<evidence type="ECO:0000256" key="6">
    <source>
        <dbReference type="SAM" id="MobiDB-lite"/>
    </source>
</evidence>
<dbReference type="SUPFAM" id="SSF54171">
    <property type="entry name" value="DNA-binding domain"/>
    <property type="match status" value="1"/>
</dbReference>
<dbReference type="InterPro" id="IPR038945">
    <property type="entry name" value="MBD13-like"/>
</dbReference>
<accession>A0A2I0HNU2</accession>